<reference evidence="1 2" key="1">
    <citation type="submission" date="2021-06" db="EMBL/GenBank/DDBJ databases">
        <title>Caerostris extrusa draft genome.</title>
        <authorList>
            <person name="Kono N."/>
            <person name="Arakawa K."/>
        </authorList>
    </citation>
    <scope>NUCLEOTIDE SEQUENCE [LARGE SCALE GENOMIC DNA]</scope>
</reference>
<gene>
    <name evidence="1" type="ORF">CEXT_398701</name>
</gene>
<organism evidence="1 2">
    <name type="scientific">Caerostris extrusa</name>
    <name type="common">Bark spider</name>
    <name type="synonym">Caerostris bankana</name>
    <dbReference type="NCBI Taxonomy" id="172846"/>
    <lineage>
        <taxon>Eukaryota</taxon>
        <taxon>Metazoa</taxon>
        <taxon>Ecdysozoa</taxon>
        <taxon>Arthropoda</taxon>
        <taxon>Chelicerata</taxon>
        <taxon>Arachnida</taxon>
        <taxon>Araneae</taxon>
        <taxon>Araneomorphae</taxon>
        <taxon>Entelegynae</taxon>
        <taxon>Araneoidea</taxon>
        <taxon>Araneidae</taxon>
        <taxon>Caerostris</taxon>
    </lineage>
</organism>
<evidence type="ECO:0000313" key="2">
    <source>
        <dbReference type="Proteomes" id="UP001054945"/>
    </source>
</evidence>
<proteinExistence type="predicted"/>
<dbReference type="Proteomes" id="UP001054945">
    <property type="component" value="Unassembled WGS sequence"/>
</dbReference>
<evidence type="ECO:0000313" key="1">
    <source>
        <dbReference type="EMBL" id="GIX97862.1"/>
    </source>
</evidence>
<feature type="non-terminal residue" evidence="1">
    <location>
        <position position="85"/>
    </location>
</feature>
<accession>A0AAV4PJV4</accession>
<name>A0AAV4PJV4_CAEEX</name>
<keyword evidence="2" id="KW-1185">Reference proteome</keyword>
<comment type="caution">
    <text evidence="1">The sequence shown here is derived from an EMBL/GenBank/DDBJ whole genome shotgun (WGS) entry which is preliminary data.</text>
</comment>
<dbReference type="EMBL" id="BPLR01004832">
    <property type="protein sequence ID" value="GIX97862.1"/>
    <property type="molecule type" value="Genomic_DNA"/>
</dbReference>
<sequence length="85" mass="9491">MASLPERYGRVALWDSGRLEPRIRFAFVSEEDRPSSMLCSRTSSPTLALAQGLISVPSAICPLHLDPGWPDDQLIAPFPVYHRLQ</sequence>
<dbReference type="AlphaFoldDB" id="A0AAV4PJV4"/>
<protein>
    <submittedName>
        <fullName evidence="1">Uncharacterized protein</fullName>
    </submittedName>
</protein>